<evidence type="ECO:0000256" key="4">
    <source>
        <dbReference type="ARBA" id="ARBA00022833"/>
    </source>
</evidence>
<comment type="cofactor">
    <cofactor evidence="1 7">
        <name>Zn(2+)</name>
        <dbReference type="ChEBI" id="CHEBI:29105"/>
    </cofactor>
</comment>
<evidence type="ECO:0000259" key="8">
    <source>
        <dbReference type="Pfam" id="PF00107"/>
    </source>
</evidence>
<dbReference type="GO" id="GO:0016491">
    <property type="term" value="F:oxidoreductase activity"/>
    <property type="evidence" value="ECO:0007669"/>
    <property type="project" value="UniProtKB-KW"/>
</dbReference>
<dbReference type="PANTHER" id="PTHR42813:SF3">
    <property type="entry name" value="GLUTATHIONE-INDEPENDENT FORMALDEHYDE DEHYDROGENASE"/>
    <property type="match status" value="1"/>
</dbReference>
<dbReference type="GO" id="GO:0008270">
    <property type="term" value="F:zinc ion binding"/>
    <property type="evidence" value="ECO:0007669"/>
    <property type="project" value="InterPro"/>
</dbReference>
<dbReference type="Pfam" id="PF00107">
    <property type="entry name" value="ADH_zinc_N"/>
    <property type="match status" value="1"/>
</dbReference>
<dbReference type="Pfam" id="PF08240">
    <property type="entry name" value="ADH_N"/>
    <property type="match status" value="1"/>
</dbReference>
<dbReference type="EMBL" id="PDOE01000004">
    <property type="protein sequence ID" value="RKL67078.1"/>
    <property type="molecule type" value="Genomic_DNA"/>
</dbReference>
<sequence length="406" mass="43236">MAGNNAVVFTKPGEVEVQDISFPELVLRDGPGVNPLNVGRKCNHGVILKVITTNICGSDQHMVRGRTTAPSGLVLGHEITGEVIEVGNDVEFIKKGDLVSVPFNIACGRCTSCKQQNTHICENVNPERPGSAYGYVDMGGWVGGQSEYVMVPYADFQLLKFPDKDQAMEKILDLTMLSDIFPTGYHGAVSAGVRLGATVYVAGAGPVGLAAAHSAQLLGASVVIVGDLNNDRLAQARSFGCETVNLREHPNLAEQIEQILKVPEVDCAIDCVGFEAHGHGDSKEEAPAIVLNSIMEVTKAGGRLGIPGLYVTGDPGAADNDAKHGTLKVRLGLGWAKAHTFVTGQTPVMKYHRDLMMAILSGKAQIAKAVNATIISLEEAPKGYQQFDSGVSKKFVIDPHNMVKNR</sequence>
<feature type="domain" description="Alcohol dehydrogenase-like C-terminal" evidence="8">
    <location>
        <begin position="206"/>
        <end position="273"/>
    </location>
</feature>
<comment type="caution">
    <text evidence="10">The sequence shown here is derived from an EMBL/GenBank/DDBJ whole genome shotgun (WGS) entry which is preliminary data.</text>
</comment>
<dbReference type="SUPFAM" id="SSF50129">
    <property type="entry name" value="GroES-like"/>
    <property type="match status" value="1"/>
</dbReference>
<dbReference type="InterPro" id="IPR002328">
    <property type="entry name" value="ADH_Zn_CS"/>
</dbReference>
<dbReference type="PANTHER" id="PTHR42813">
    <property type="entry name" value="ZINC-TYPE ALCOHOL DEHYDROGENASE-LIKE"/>
    <property type="match status" value="1"/>
</dbReference>
<dbReference type="SUPFAM" id="SSF51735">
    <property type="entry name" value="NAD(P)-binding Rossmann-fold domains"/>
    <property type="match status" value="1"/>
</dbReference>
<evidence type="ECO:0000313" key="10">
    <source>
        <dbReference type="EMBL" id="RKL67078.1"/>
    </source>
</evidence>
<proteinExistence type="inferred from homology"/>
<feature type="domain" description="Alcohol dehydrogenase-like N-terminal" evidence="9">
    <location>
        <begin position="45"/>
        <end position="162"/>
    </location>
</feature>
<name>A0A3A9K6L8_9BACI</name>
<accession>A0A3A9K6L8</accession>
<keyword evidence="4 7" id="KW-0862">Zinc</keyword>
<dbReference type="InterPro" id="IPR013154">
    <property type="entry name" value="ADH-like_N"/>
</dbReference>
<evidence type="ECO:0000256" key="7">
    <source>
        <dbReference type="RuleBase" id="RU361277"/>
    </source>
</evidence>
<comment type="similarity">
    <text evidence="2 7">Belongs to the zinc-containing alcohol dehydrogenase family.</text>
</comment>
<dbReference type="InterPro" id="IPR014184">
    <property type="entry name" value="HCHO_DH_non_GSH"/>
</dbReference>
<organism evidence="10 11">
    <name type="scientific">Salipaludibacillus neizhouensis</name>
    <dbReference type="NCBI Taxonomy" id="885475"/>
    <lineage>
        <taxon>Bacteria</taxon>
        <taxon>Bacillati</taxon>
        <taxon>Bacillota</taxon>
        <taxon>Bacilli</taxon>
        <taxon>Bacillales</taxon>
        <taxon>Bacillaceae</taxon>
    </lineage>
</organism>
<evidence type="ECO:0000256" key="1">
    <source>
        <dbReference type="ARBA" id="ARBA00001947"/>
    </source>
</evidence>
<dbReference type="InterPro" id="IPR011032">
    <property type="entry name" value="GroES-like_sf"/>
</dbReference>
<dbReference type="Gene3D" id="3.90.180.10">
    <property type="entry name" value="Medium-chain alcohol dehydrogenases, catalytic domain"/>
    <property type="match status" value="1"/>
</dbReference>
<keyword evidence="6" id="KW-0520">NAD</keyword>
<keyword evidence="5" id="KW-0560">Oxidoreductase</keyword>
<dbReference type="Gene3D" id="3.40.50.720">
    <property type="entry name" value="NAD(P)-binding Rossmann-like Domain"/>
    <property type="match status" value="1"/>
</dbReference>
<dbReference type="AlphaFoldDB" id="A0A3A9K6L8"/>
<dbReference type="OrthoDB" id="9769198at2"/>
<dbReference type="PROSITE" id="PS00059">
    <property type="entry name" value="ADH_ZINC"/>
    <property type="match status" value="1"/>
</dbReference>
<evidence type="ECO:0000256" key="3">
    <source>
        <dbReference type="ARBA" id="ARBA00022723"/>
    </source>
</evidence>
<gene>
    <name evidence="10" type="primary">fdhA</name>
    <name evidence="10" type="ORF">CR203_11220</name>
</gene>
<keyword evidence="3 7" id="KW-0479">Metal-binding</keyword>
<evidence type="ECO:0000313" key="11">
    <source>
        <dbReference type="Proteomes" id="UP000281498"/>
    </source>
</evidence>
<keyword evidence="11" id="KW-1185">Reference proteome</keyword>
<evidence type="ECO:0000256" key="6">
    <source>
        <dbReference type="ARBA" id="ARBA00023027"/>
    </source>
</evidence>
<dbReference type="CDD" id="cd08282">
    <property type="entry name" value="PFDH_like"/>
    <property type="match status" value="1"/>
</dbReference>
<dbReference type="InterPro" id="IPR036291">
    <property type="entry name" value="NAD(P)-bd_dom_sf"/>
</dbReference>
<reference evidence="10 11" key="1">
    <citation type="submission" date="2017-10" db="EMBL/GenBank/DDBJ databases">
        <title>Bacillus sp. nov., a halophilic bacterium isolated from a Keqin Lake.</title>
        <authorList>
            <person name="Wang H."/>
        </authorList>
    </citation>
    <scope>NUCLEOTIDE SEQUENCE [LARGE SCALE GENOMIC DNA]</scope>
    <source>
        <strain evidence="10 11">KCTC 13187</strain>
    </source>
</reference>
<dbReference type="RefSeq" id="WP_110937436.1">
    <property type="nucleotide sequence ID" value="NZ_KZ614146.1"/>
</dbReference>
<dbReference type="NCBIfam" id="TIGR02819">
    <property type="entry name" value="fdhA_non_GSH"/>
    <property type="match status" value="1"/>
</dbReference>
<dbReference type="Proteomes" id="UP000281498">
    <property type="component" value="Unassembled WGS sequence"/>
</dbReference>
<protein>
    <submittedName>
        <fullName evidence="10">Formaldehyde dehydrogenase, glutathione-independent</fullName>
    </submittedName>
</protein>
<dbReference type="InterPro" id="IPR013149">
    <property type="entry name" value="ADH-like_C"/>
</dbReference>
<evidence type="ECO:0000259" key="9">
    <source>
        <dbReference type="Pfam" id="PF08240"/>
    </source>
</evidence>
<evidence type="ECO:0000256" key="5">
    <source>
        <dbReference type="ARBA" id="ARBA00023002"/>
    </source>
</evidence>
<evidence type="ECO:0000256" key="2">
    <source>
        <dbReference type="ARBA" id="ARBA00008072"/>
    </source>
</evidence>